<dbReference type="InterPro" id="IPR046601">
    <property type="entry name" value="DUF6660"/>
</dbReference>
<dbReference type="Proteomes" id="UP001589607">
    <property type="component" value="Unassembled WGS sequence"/>
</dbReference>
<sequence>MNSILSIYIVILSCLPCTDGRVYEVIDENENYTQAISVAIDSHAGHSHEDGEDNCPPFCDCNCCGAQVLTYSPYLVYEFPFRFVIIQSKNTFYKSNLQPSFFGSIWQPPQLV</sequence>
<reference evidence="1 2" key="1">
    <citation type="submission" date="2024-09" db="EMBL/GenBank/DDBJ databases">
        <authorList>
            <person name="Sun Q."/>
            <person name="Mori K."/>
        </authorList>
    </citation>
    <scope>NUCLEOTIDE SEQUENCE [LARGE SCALE GENOMIC DNA]</scope>
    <source>
        <strain evidence="1 2">CECT 7955</strain>
    </source>
</reference>
<evidence type="ECO:0000313" key="2">
    <source>
        <dbReference type="Proteomes" id="UP001589607"/>
    </source>
</evidence>
<gene>
    <name evidence="1" type="ORF">ACFFVF_04870</name>
</gene>
<dbReference type="RefSeq" id="WP_236456550.1">
    <property type="nucleotide sequence ID" value="NZ_CBCSGE010000011.1"/>
</dbReference>
<proteinExistence type="predicted"/>
<evidence type="ECO:0000313" key="1">
    <source>
        <dbReference type="EMBL" id="MFB9095837.1"/>
    </source>
</evidence>
<accession>A0ABV5GKM4</accession>
<keyword evidence="2" id="KW-1185">Reference proteome</keyword>
<comment type="caution">
    <text evidence="1">The sequence shown here is derived from an EMBL/GenBank/DDBJ whole genome shotgun (WGS) entry which is preliminary data.</text>
</comment>
<organism evidence="1 2">
    <name type="scientific">Flavobacterium jumunjinense</name>
    <dbReference type="NCBI Taxonomy" id="998845"/>
    <lineage>
        <taxon>Bacteria</taxon>
        <taxon>Pseudomonadati</taxon>
        <taxon>Bacteroidota</taxon>
        <taxon>Flavobacteriia</taxon>
        <taxon>Flavobacteriales</taxon>
        <taxon>Flavobacteriaceae</taxon>
        <taxon>Flavobacterium</taxon>
    </lineage>
</organism>
<name>A0ABV5GKM4_9FLAO</name>
<protein>
    <submittedName>
        <fullName evidence="1">DUF6660 family protein</fullName>
    </submittedName>
</protein>
<dbReference type="EMBL" id="JBHMEY010000010">
    <property type="protein sequence ID" value="MFB9095837.1"/>
    <property type="molecule type" value="Genomic_DNA"/>
</dbReference>
<dbReference type="Pfam" id="PF20365">
    <property type="entry name" value="DUF6660"/>
    <property type="match status" value="1"/>
</dbReference>